<dbReference type="GO" id="GO:0016705">
    <property type="term" value="F:oxidoreductase activity, acting on paired donors, with incorporation or reduction of molecular oxygen"/>
    <property type="evidence" value="ECO:0007669"/>
    <property type="project" value="InterPro"/>
</dbReference>
<dbReference type="AlphaFoldDB" id="A0AAN6PJX7"/>
<dbReference type="PANTHER" id="PTHR46300">
    <property type="entry name" value="P450, PUTATIVE (EUROFUNG)-RELATED-RELATED"/>
    <property type="match status" value="1"/>
</dbReference>
<sequence length="292" mass="33548">VDWFPALARLPRALQVWRGQWEALDRWNYDVYRSWWVPVRDRVRAGKAPPSFVRDVLLHEDTKYTGGDVDAMHVAMQLIEAGSDTTREALNVMVMAALEHPEAFRRARIEIDRVCGVDGRARLPVLEDMEGLRYVCAMAKEVLRWRPIFVLTPDHVASQDVDFEGYHFPAGTGFVINEVLVGNECEDPERFEPERWMDGHEMDIVHGLWQFGGGRRICVGYRLAQRSLFINIARLAQCFDYAANGPYNSKVLNQESTSEPFPVKVTVRNKHYEKLVLAEAEWMGVLEDAEKV</sequence>
<keyword evidence="2 6" id="KW-0479">Metal-binding</keyword>
<comment type="similarity">
    <text evidence="1 7">Belongs to the cytochrome P450 family.</text>
</comment>
<dbReference type="InterPro" id="IPR017972">
    <property type="entry name" value="Cyt_P450_CS"/>
</dbReference>
<evidence type="ECO:0000256" key="6">
    <source>
        <dbReference type="PIRSR" id="PIRSR602401-1"/>
    </source>
</evidence>
<comment type="cofactor">
    <cofactor evidence="6">
        <name>heme</name>
        <dbReference type="ChEBI" id="CHEBI:30413"/>
    </cofactor>
</comment>
<comment type="caution">
    <text evidence="8">The sequence shown here is derived from an EMBL/GenBank/DDBJ whole genome shotgun (WGS) entry which is preliminary data.</text>
</comment>
<evidence type="ECO:0000256" key="7">
    <source>
        <dbReference type="RuleBase" id="RU000461"/>
    </source>
</evidence>
<dbReference type="Proteomes" id="UP001303115">
    <property type="component" value="Unassembled WGS sequence"/>
</dbReference>
<evidence type="ECO:0000256" key="5">
    <source>
        <dbReference type="ARBA" id="ARBA00023033"/>
    </source>
</evidence>
<dbReference type="InterPro" id="IPR036396">
    <property type="entry name" value="Cyt_P450_sf"/>
</dbReference>
<keyword evidence="3 7" id="KW-0560">Oxidoreductase</keyword>
<protein>
    <submittedName>
        <fullName evidence="8">Cytochrome P450</fullName>
    </submittedName>
</protein>
<proteinExistence type="inferred from homology"/>
<keyword evidence="9" id="KW-1185">Reference proteome</keyword>
<evidence type="ECO:0000313" key="9">
    <source>
        <dbReference type="Proteomes" id="UP001303115"/>
    </source>
</evidence>
<organism evidence="8 9">
    <name type="scientific">Parachaetomium inaequale</name>
    <dbReference type="NCBI Taxonomy" id="2588326"/>
    <lineage>
        <taxon>Eukaryota</taxon>
        <taxon>Fungi</taxon>
        <taxon>Dikarya</taxon>
        <taxon>Ascomycota</taxon>
        <taxon>Pezizomycotina</taxon>
        <taxon>Sordariomycetes</taxon>
        <taxon>Sordariomycetidae</taxon>
        <taxon>Sordariales</taxon>
        <taxon>Chaetomiaceae</taxon>
        <taxon>Parachaetomium</taxon>
    </lineage>
</organism>
<dbReference type="GO" id="GO:0020037">
    <property type="term" value="F:heme binding"/>
    <property type="evidence" value="ECO:0007669"/>
    <property type="project" value="InterPro"/>
</dbReference>
<keyword evidence="4 6" id="KW-0408">Iron</keyword>
<feature type="binding site" description="axial binding residue" evidence="6">
    <location>
        <position position="218"/>
    </location>
    <ligand>
        <name>heme</name>
        <dbReference type="ChEBI" id="CHEBI:30413"/>
    </ligand>
    <ligandPart>
        <name>Fe</name>
        <dbReference type="ChEBI" id="CHEBI:18248"/>
    </ligandPart>
</feature>
<name>A0AAN6PJX7_9PEZI</name>
<keyword evidence="5 7" id="KW-0503">Monooxygenase</keyword>
<dbReference type="SUPFAM" id="SSF48264">
    <property type="entry name" value="Cytochrome P450"/>
    <property type="match status" value="1"/>
</dbReference>
<dbReference type="PROSITE" id="PS00086">
    <property type="entry name" value="CYTOCHROME_P450"/>
    <property type="match status" value="1"/>
</dbReference>
<dbReference type="Pfam" id="PF00067">
    <property type="entry name" value="p450"/>
    <property type="match status" value="1"/>
</dbReference>
<reference evidence="9" key="1">
    <citation type="journal article" date="2023" name="Mol. Phylogenet. Evol.">
        <title>Genome-scale phylogeny and comparative genomics of the fungal order Sordariales.</title>
        <authorList>
            <person name="Hensen N."/>
            <person name="Bonometti L."/>
            <person name="Westerberg I."/>
            <person name="Brannstrom I.O."/>
            <person name="Guillou S."/>
            <person name="Cros-Aarteil S."/>
            <person name="Calhoun S."/>
            <person name="Haridas S."/>
            <person name="Kuo A."/>
            <person name="Mondo S."/>
            <person name="Pangilinan J."/>
            <person name="Riley R."/>
            <person name="LaButti K."/>
            <person name="Andreopoulos B."/>
            <person name="Lipzen A."/>
            <person name="Chen C."/>
            <person name="Yan M."/>
            <person name="Daum C."/>
            <person name="Ng V."/>
            <person name="Clum A."/>
            <person name="Steindorff A."/>
            <person name="Ohm R.A."/>
            <person name="Martin F."/>
            <person name="Silar P."/>
            <person name="Natvig D.O."/>
            <person name="Lalanne C."/>
            <person name="Gautier V."/>
            <person name="Ament-Velasquez S.L."/>
            <person name="Kruys A."/>
            <person name="Hutchinson M.I."/>
            <person name="Powell A.J."/>
            <person name="Barry K."/>
            <person name="Miller A.N."/>
            <person name="Grigoriev I.V."/>
            <person name="Debuchy R."/>
            <person name="Gladieux P."/>
            <person name="Hiltunen Thoren M."/>
            <person name="Johannesson H."/>
        </authorList>
    </citation>
    <scope>NUCLEOTIDE SEQUENCE [LARGE SCALE GENOMIC DNA]</scope>
    <source>
        <strain evidence="9">CBS 284.82</strain>
    </source>
</reference>
<evidence type="ECO:0000256" key="3">
    <source>
        <dbReference type="ARBA" id="ARBA00023002"/>
    </source>
</evidence>
<evidence type="ECO:0000313" key="8">
    <source>
        <dbReference type="EMBL" id="KAK4042057.1"/>
    </source>
</evidence>
<dbReference type="InterPro" id="IPR001128">
    <property type="entry name" value="Cyt_P450"/>
</dbReference>
<feature type="non-terminal residue" evidence="8">
    <location>
        <position position="1"/>
    </location>
</feature>
<dbReference type="EMBL" id="MU854347">
    <property type="protein sequence ID" value="KAK4042057.1"/>
    <property type="molecule type" value="Genomic_DNA"/>
</dbReference>
<dbReference type="GO" id="GO:0005506">
    <property type="term" value="F:iron ion binding"/>
    <property type="evidence" value="ECO:0007669"/>
    <property type="project" value="InterPro"/>
</dbReference>
<dbReference type="InterPro" id="IPR002401">
    <property type="entry name" value="Cyt_P450_E_grp-I"/>
</dbReference>
<dbReference type="InterPro" id="IPR050364">
    <property type="entry name" value="Cytochrome_P450_fung"/>
</dbReference>
<evidence type="ECO:0000256" key="4">
    <source>
        <dbReference type="ARBA" id="ARBA00023004"/>
    </source>
</evidence>
<evidence type="ECO:0000256" key="2">
    <source>
        <dbReference type="ARBA" id="ARBA00022723"/>
    </source>
</evidence>
<gene>
    <name evidence="8" type="ORF">C8A01DRAFT_14309</name>
</gene>
<dbReference type="Gene3D" id="1.10.630.10">
    <property type="entry name" value="Cytochrome P450"/>
    <property type="match status" value="1"/>
</dbReference>
<evidence type="ECO:0000256" key="1">
    <source>
        <dbReference type="ARBA" id="ARBA00010617"/>
    </source>
</evidence>
<dbReference type="GO" id="GO:0004497">
    <property type="term" value="F:monooxygenase activity"/>
    <property type="evidence" value="ECO:0007669"/>
    <property type="project" value="UniProtKB-KW"/>
</dbReference>
<dbReference type="PRINTS" id="PR00385">
    <property type="entry name" value="P450"/>
</dbReference>
<dbReference type="PRINTS" id="PR00463">
    <property type="entry name" value="EP450I"/>
</dbReference>
<keyword evidence="6 7" id="KW-0349">Heme</keyword>
<accession>A0AAN6PJX7</accession>
<dbReference type="PANTHER" id="PTHR46300:SF2">
    <property type="entry name" value="CYTOCHROME P450 MONOOXYGENASE ALNH-RELATED"/>
    <property type="match status" value="1"/>
</dbReference>